<proteinExistence type="predicted"/>
<feature type="transmembrane region" description="Helical" evidence="1">
    <location>
        <begin position="133"/>
        <end position="159"/>
    </location>
</feature>
<organism evidence="5 6">
    <name type="scientific">Methylobacterium brachythecii</name>
    <dbReference type="NCBI Taxonomy" id="1176177"/>
    <lineage>
        <taxon>Bacteria</taxon>
        <taxon>Pseudomonadati</taxon>
        <taxon>Pseudomonadota</taxon>
        <taxon>Alphaproteobacteria</taxon>
        <taxon>Hyphomicrobiales</taxon>
        <taxon>Methylobacteriaceae</taxon>
        <taxon>Methylobacterium</taxon>
    </lineage>
</organism>
<accession>A0A7W6AH91</accession>
<dbReference type="RefSeq" id="WP_183506183.1">
    <property type="nucleotide sequence ID" value="NZ_BSPG01000056.1"/>
</dbReference>
<dbReference type="Pfam" id="PF21934">
    <property type="entry name" value="Yop-YscD_ppl_3rd"/>
    <property type="match status" value="1"/>
</dbReference>
<dbReference type="Pfam" id="PF23893">
    <property type="entry name" value="Y4YQ_C"/>
    <property type="match status" value="1"/>
</dbReference>
<keyword evidence="1" id="KW-0472">Membrane</keyword>
<keyword evidence="1" id="KW-1133">Transmembrane helix</keyword>
<evidence type="ECO:0000259" key="2">
    <source>
        <dbReference type="Pfam" id="PF21934"/>
    </source>
</evidence>
<dbReference type="CDD" id="cd00060">
    <property type="entry name" value="FHA"/>
    <property type="match status" value="1"/>
</dbReference>
<dbReference type="Proteomes" id="UP001156881">
    <property type="component" value="Unassembled WGS sequence"/>
</dbReference>
<dbReference type="InterPro" id="IPR053946">
    <property type="entry name" value="YscD_ppl_3rd"/>
</dbReference>
<reference evidence="7" key="2">
    <citation type="journal article" date="2019" name="Int. J. Syst. Evol. Microbiol.">
        <title>The Global Catalogue of Microorganisms (GCM) 10K type strain sequencing project: providing services to taxonomists for standard genome sequencing and annotation.</title>
        <authorList>
            <consortium name="The Broad Institute Genomics Platform"/>
            <consortium name="The Broad Institute Genome Sequencing Center for Infectious Disease"/>
            <person name="Wu L."/>
            <person name="Ma J."/>
        </authorList>
    </citation>
    <scope>NUCLEOTIDE SEQUENCE [LARGE SCALE GENOMIC DNA]</scope>
    <source>
        <strain evidence="7">NBRC 107710</strain>
    </source>
</reference>
<dbReference type="InterPro" id="IPR057770">
    <property type="entry name" value="YscD/Y4YQ_C"/>
</dbReference>
<evidence type="ECO:0000259" key="3">
    <source>
        <dbReference type="Pfam" id="PF23893"/>
    </source>
</evidence>
<reference evidence="5 6" key="3">
    <citation type="submission" date="2020-08" db="EMBL/GenBank/DDBJ databases">
        <title>Genomic Encyclopedia of Type Strains, Phase IV (KMG-IV): sequencing the most valuable type-strain genomes for metagenomic binning, comparative biology and taxonomic classification.</title>
        <authorList>
            <person name="Goeker M."/>
        </authorList>
    </citation>
    <scope>NUCLEOTIDE SEQUENCE [LARGE SCALE GENOMIC DNA]</scope>
    <source>
        <strain evidence="5 6">DSM 24105</strain>
    </source>
</reference>
<evidence type="ECO:0000313" key="5">
    <source>
        <dbReference type="EMBL" id="MBB3903308.1"/>
    </source>
</evidence>
<evidence type="ECO:0000313" key="4">
    <source>
        <dbReference type="EMBL" id="GLS46842.1"/>
    </source>
</evidence>
<evidence type="ECO:0000313" key="7">
    <source>
        <dbReference type="Proteomes" id="UP001156881"/>
    </source>
</evidence>
<comment type="caution">
    <text evidence="5">The sequence shown here is derived from an EMBL/GenBank/DDBJ whole genome shotgun (WGS) entry which is preliminary data.</text>
</comment>
<dbReference type="Gene3D" id="2.60.200.20">
    <property type="match status" value="1"/>
</dbReference>
<dbReference type="EMBL" id="BSPG01000056">
    <property type="protein sequence ID" value="GLS46842.1"/>
    <property type="molecule type" value="Genomic_DNA"/>
</dbReference>
<dbReference type="EMBL" id="JACIDN010000005">
    <property type="protein sequence ID" value="MBB3903308.1"/>
    <property type="molecule type" value="Genomic_DNA"/>
</dbReference>
<dbReference type="InterPro" id="IPR008984">
    <property type="entry name" value="SMAD_FHA_dom_sf"/>
</dbReference>
<keyword evidence="1" id="KW-0812">Transmembrane</keyword>
<evidence type="ECO:0000256" key="1">
    <source>
        <dbReference type="SAM" id="Phobius"/>
    </source>
</evidence>
<feature type="domain" description="YscD-like Bon-like" evidence="2">
    <location>
        <begin position="216"/>
        <end position="275"/>
    </location>
</feature>
<reference evidence="4" key="4">
    <citation type="submission" date="2023-01" db="EMBL/GenBank/DDBJ databases">
        <title>Draft genome sequence of Methylobacterium brachythecii strain NBRC 107710.</title>
        <authorList>
            <person name="Sun Q."/>
            <person name="Mori K."/>
        </authorList>
    </citation>
    <scope>NUCLEOTIDE SEQUENCE</scope>
    <source>
        <strain evidence="4">NBRC 107710</strain>
    </source>
</reference>
<dbReference type="AlphaFoldDB" id="A0A7W6AH91"/>
<protein>
    <submittedName>
        <fullName evidence="5">Type III secretion protein D</fullName>
    </submittedName>
</protein>
<reference evidence="4" key="1">
    <citation type="journal article" date="2014" name="Int. J. Syst. Evol. Microbiol.">
        <title>Complete genome of a new Firmicutes species belonging to the dominant human colonic microbiota ('Ruminococcus bicirculans') reveals two chromosomes and a selective capacity to utilize plant glucans.</title>
        <authorList>
            <consortium name="NISC Comparative Sequencing Program"/>
            <person name="Wegmann U."/>
            <person name="Louis P."/>
            <person name="Goesmann A."/>
            <person name="Henrissat B."/>
            <person name="Duncan S.H."/>
            <person name="Flint H.J."/>
        </authorList>
    </citation>
    <scope>NUCLEOTIDE SEQUENCE</scope>
    <source>
        <strain evidence="4">NBRC 107710</strain>
    </source>
</reference>
<feature type="domain" description="YscD/Y4YQ C-terminal" evidence="3">
    <location>
        <begin position="287"/>
        <end position="336"/>
    </location>
</feature>
<name>A0A7W6AH91_9HYPH</name>
<evidence type="ECO:0000313" key="6">
    <source>
        <dbReference type="Proteomes" id="UP000517759"/>
    </source>
</evidence>
<dbReference type="Proteomes" id="UP000517759">
    <property type="component" value="Unassembled WGS sequence"/>
</dbReference>
<sequence length="339" mass="35511">MAALSQSYLLEIGTGIYQGVTHELDAGRYVVGNGEDADLVLLEPGLAARHATFVLHGSTLRVEGIGDDVTVHGAGPVPADAARTVALPAVVDIGALRLSWRVAEMPVATEETSDTAGRVADLRRLMRRPAVPGLIAAGFLAATVLLTIANPIAGAAVLLDGSAKAVLAARQPQEASDPVPTMPSQPVTAHERLQDLKPARALTPTASGPGALEKASNALKRDVELAGLLNVSAEPSAGAVSANGTIEPSMLGRWQAIQQSFDERFAGEITLVNSVAVKAEKLPASLGIEGVWRGPQPYIVVRGQRYLVGAIVDGGWAIRAIDRDRVMLERDGRLVAMRF</sequence>
<dbReference type="SUPFAM" id="SSF49879">
    <property type="entry name" value="SMAD/FHA domain"/>
    <property type="match status" value="1"/>
</dbReference>
<keyword evidence="7" id="KW-1185">Reference proteome</keyword>
<gene>
    <name evidence="4" type="ORF">GCM10007884_48390</name>
    <name evidence="5" type="ORF">GGR33_002817</name>
</gene>